<dbReference type="OrthoDB" id="3037028at2759"/>
<dbReference type="VEuPathDB" id="FungiDB:BD410DRAFT_694990"/>
<feature type="non-terminal residue" evidence="1">
    <location>
        <position position="1"/>
    </location>
</feature>
<reference evidence="1 2" key="1">
    <citation type="submission" date="2018-06" db="EMBL/GenBank/DDBJ databases">
        <title>A transcriptomic atlas of mushroom development highlights an independent origin of complex multicellularity.</title>
        <authorList>
            <consortium name="DOE Joint Genome Institute"/>
            <person name="Krizsan K."/>
            <person name="Almasi E."/>
            <person name="Merenyi Z."/>
            <person name="Sahu N."/>
            <person name="Viragh M."/>
            <person name="Koszo T."/>
            <person name="Mondo S."/>
            <person name="Kiss B."/>
            <person name="Balint B."/>
            <person name="Kues U."/>
            <person name="Barry K."/>
            <person name="Hegedus J.C."/>
            <person name="Henrissat B."/>
            <person name="Johnson J."/>
            <person name="Lipzen A."/>
            <person name="Ohm R."/>
            <person name="Nagy I."/>
            <person name="Pangilinan J."/>
            <person name="Yan J."/>
            <person name="Xiong Y."/>
            <person name="Grigoriev I.V."/>
            <person name="Hibbett D.S."/>
            <person name="Nagy L.G."/>
        </authorList>
    </citation>
    <scope>NUCLEOTIDE SEQUENCE [LARGE SCALE GENOMIC DNA]</scope>
    <source>
        <strain evidence="1 2">SZMC22713</strain>
    </source>
</reference>
<feature type="non-terminal residue" evidence="1">
    <location>
        <position position="83"/>
    </location>
</feature>
<dbReference type="Proteomes" id="UP000294933">
    <property type="component" value="Unassembled WGS sequence"/>
</dbReference>
<evidence type="ECO:0000313" key="1">
    <source>
        <dbReference type="EMBL" id="TDL14361.1"/>
    </source>
</evidence>
<dbReference type="EMBL" id="ML170349">
    <property type="protein sequence ID" value="TDL14361.1"/>
    <property type="molecule type" value="Genomic_DNA"/>
</dbReference>
<evidence type="ECO:0000313" key="2">
    <source>
        <dbReference type="Proteomes" id="UP000294933"/>
    </source>
</evidence>
<protein>
    <recommendedName>
        <fullName evidence="3">Reverse transcriptase RNase H-like domain-containing protein</fullName>
    </recommendedName>
</protein>
<accession>A0A4Y7PH66</accession>
<organism evidence="1 2">
    <name type="scientific">Rickenella mellea</name>
    <dbReference type="NCBI Taxonomy" id="50990"/>
    <lineage>
        <taxon>Eukaryota</taxon>
        <taxon>Fungi</taxon>
        <taxon>Dikarya</taxon>
        <taxon>Basidiomycota</taxon>
        <taxon>Agaricomycotina</taxon>
        <taxon>Agaricomycetes</taxon>
        <taxon>Hymenochaetales</taxon>
        <taxon>Rickenellaceae</taxon>
        <taxon>Rickenella</taxon>
    </lineage>
</organism>
<proteinExistence type="predicted"/>
<evidence type="ECO:0008006" key="3">
    <source>
        <dbReference type="Google" id="ProtNLM"/>
    </source>
</evidence>
<name>A0A4Y7PH66_9AGAM</name>
<keyword evidence="2" id="KW-1185">Reference proteome</keyword>
<sequence length="83" mass="9460">YSQAKLELFGLYRALRAIRLYIIGVENLTVEVDAKYIKGMINNPDIQPNATINRWIAGILLFHFKLRHVPGDRHAGADGLSRR</sequence>
<dbReference type="AlphaFoldDB" id="A0A4Y7PH66"/>
<gene>
    <name evidence="1" type="ORF">BD410DRAFT_694990</name>
</gene>
<dbReference type="STRING" id="50990.A0A4Y7PH66"/>